<dbReference type="InterPro" id="IPR005490">
    <property type="entry name" value="LD_TPept_cat_dom"/>
</dbReference>
<evidence type="ECO:0000256" key="4">
    <source>
        <dbReference type="ARBA" id="ARBA00022960"/>
    </source>
</evidence>
<evidence type="ECO:0000256" key="2">
    <source>
        <dbReference type="ARBA" id="ARBA00005992"/>
    </source>
</evidence>
<dbReference type="PANTHER" id="PTHR41533">
    <property type="entry name" value="L,D-TRANSPEPTIDASE HI_1667-RELATED"/>
    <property type="match status" value="1"/>
</dbReference>
<name>A0ABY4JDM8_9BACT</name>
<dbReference type="EMBL" id="CP095848">
    <property type="protein sequence ID" value="UPL50934.1"/>
    <property type="molecule type" value="Genomic_DNA"/>
</dbReference>
<gene>
    <name evidence="10" type="ORF">MWH26_08520</name>
</gene>
<dbReference type="Gene3D" id="2.40.440.10">
    <property type="entry name" value="L,D-transpeptidase catalytic domain-like"/>
    <property type="match status" value="1"/>
</dbReference>
<feature type="active site" description="Nucleophile" evidence="7">
    <location>
        <position position="414"/>
    </location>
</feature>
<dbReference type="Proteomes" id="UP000829647">
    <property type="component" value="Chromosome"/>
</dbReference>
<feature type="signal peptide" evidence="8">
    <location>
        <begin position="1"/>
        <end position="24"/>
    </location>
</feature>
<dbReference type="SUPFAM" id="SSF141523">
    <property type="entry name" value="L,D-transpeptidase catalytic domain-like"/>
    <property type="match status" value="1"/>
</dbReference>
<evidence type="ECO:0000256" key="5">
    <source>
        <dbReference type="ARBA" id="ARBA00022984"/>
    </source>
</evidence>
<feature type="domain" description="L,D-TPase catalytic" evidence="9">
    <location>
        <begin position="263"/>
        <end position="438"/>
    </location>
</feature>
<dbReference type="PROSITE" id="PS52029">
    <property type="entry name" value="LD_TPASE"/>
    <property type="match status" value="1"/>
</dbReference>
<protein>
    <submittedName>
        <fullName evidence="10">L,D-transpeptidase family protein</fullName>
    </submittedName>
</protein>
<dbReference type="PANTHER" id="PTHR41533:SF2">
    <property type="entry name" value="BLR7131 PROTEIN"/>
    <property type="match status" value="1"/>
</dbReference>
<evidence type="ECO:0000256" key="6">
    <source>
        <dbReference type="ARBA" id="ARBA00023316"/>
    </source>
</evidence>
<keyword evidence="5 7" id="KW-0573">Peptidoglycan synthesis</keyword>
<keyword evidence="6 7" id="KW-0961">Cell wall biogenesis/degradation</keyword>
<reference evidence="10 11" key="1">
    <citation type="submission" date="2022-04" db="EMBL/GenBank/DDBJ databases">
        <title>Hymenobacter sp. isolated from the air.</title>
        <authorList>
            <person name="Won M."/>
            <person name="Lee C.-M."/>
            <person name="Woen H.-Y."/>
            <person name="Kwon S.-W."/>
        </authorList>
    </citation>
    <scope>NUCLEOTIDE SEQUENCE [LARGE SCALE GENOMIC DNA]</scope>
    <source>
        <strain evidence="11">5516 S-25</strain>
    </source>
</reference>
<keyword evidence="3" id="KW-0808">Transferase</keyword>
<dbReference type="InterPro" id="IPR052905">
    <property type="entry name" value="LD-transpeptidase_YkuD-like"/>
</dbReference>
<evidence type="ECO:0000259" key="9">
    <source>
        <dbReference type="PROSITE" id="PS52029"/>
    </source>
</evidence>
<evidence type="ECO:0000256" key="8">
    <source>
        <dbReference type="SAM" id="SignalP"/>
    </source>
</evidence>
<organism evidence="10 11">
    <name type="scientific">Hymenobacter sublimis</name>
    <dbReference type="NCBI Taxonomy" id="2933777"/>
    <lineage>
        <taxon>Bacteria</taxon>
        <taxon>Pseudomonadati</taxon>
        <taxon>Bacteroidota</taxon>
        <taxon>Cytophagia</taxon>
        <taxon>Cytophagales</taxon>
        <taxon>Hymenobacteraceae</taxon>
        <taxon>Hymenobacter</taxon>
    </lineage>
</organism>
<feature type="chain" id="PRO_5045739461" evidence="8">
    <location>
        <begin position="25"/>
        <end position="496"/>
    </location>
</feature>
<dbReference type="InterPro" id="IPR045380">
    <property type="entry name" value="LD_TPept_scaffold_dom"/>
</dbReference>
<proteinExistence type="inferred from homology"/>
<dbReference type="Pfam" id="PF20142">
    <property type="entry name" value="Scaffold"/>
    <property type="match status" value="1"/>
</dbReference>
<dbReference type="Pfam" id="PF03734">
    <property type="entry name" value="YkuD"/>
    <property type="match status" value="1"/>
</dbReference>
<dbReference type="InterPro" id="IPR038063">
    <property type="entry name" value="Transpep_catalytic_dom"/>
</dbReference>
<sequence length="496" mass="56255">MIWFRNLLPPIVAWLLLATAPFYAAATPTQQSVAAGTRAAAPSSPAALQATLRALLTGSQSELNQRYQQLGLVNGRAVQAFYAAQHYPTHWVRPGGWNPAATQALHLLGQAAEFGLDRSRYGWPHLPSLPDSLRRTTSRTDRQQQLALCELRLTDALLRYTYHLRHGVLQPHSLLPVAALDSLLAHTTALVLQRALQAPDFTRALLAEQPAHRGYQQLQAAWSRALHSSAPDSARLMNDTTAGFRQVAINLERYRWETAPDSAYAEVNIPAYRLQLMHGGRVLQTHRVVVGQPEWPTPVLSSRILVFVTAPEWRVPYSIAVREFLPELQRDPGYLYDHHYRLYDGRGRLINPWHVNWRRITPEKFTYAIRQRAGRTNALGSVVFYFPNQQKVFLHDTPARAAFSRPARALSHGCVRVEHPLKLAEYLLRREGRASDLRAMHTSIRNQSKQRFDLNTGLRVHLRYYTCEAENGTLRFYPDIYRHDAALGAALFNQSN</sequence>
<keyword evidence="4 7" id="KW-0133">Cell shape</keyword>
<evidence type="ECO:0000313" key="10">
    <source>
        <dbReference type="EMBL" id="UPL50934.1"/>
    </source>
</evidence>
<evidence type="ECO:0000313" key="11">
    <source>
        <dbReference type="Proteomes" id="UP000829647"/>
    </source>
</evidence>
<evidence type="ECO:0000256" key="7">
    <source>
        <dbReference type="PROSITE-ProRule" id="PRU01373"/>
    </source>
</evidence>
<evidence type="ECO:0000256" key="1">
    <source>
        <dbReference type="ARBA" id="ARBA00004752"/>
    </source>
</evidence>
<feature type="active site" description="Proton donor/acceptor" evidence="7">
    <location>
        <position position="395"/>
    </location>
</feature>
<keyword evidence="8" id="KW-0732">Signal</keyword>
<comment type="pathway">
    <text evidence="1 7">Cell wall biogenesis; peptidoglycan biosynthesis.</text>
</comment>
<dbReference type="CDD" id="cd16913">
    <property type="entry name" value="YkuD_like"/>
    <property type="match status" value="1"/>
</dbReference>
<accession>A0ABY4JDM8</accession>
<keyword evidence="11" id="KW-1185">Reference proteome</keyword>
<evidence type="ECO:0000256" key="3">
    <source>
        <dbReference type="ARBA" id="ARBA00022679"/>
    </source>
</evidence>
<dbReference type="RefSeq" id="WP_247976865.1">
    <property type="nucleotide sequence ID" value="NZ_CP095848.1"/>
</dbReference>
<comment type="similarity">
    <text evidence="2">Belongs to the YkuD family.</text>
</comment>